<protein>
    <submittedName>
        <fullName evidence="1">RNase H domain-containing protein</fullName>
    </submittedName>
</protein>
<dbReference type="EMBL" id="BMAU01021210">
    <property type="protein sequence ID" value="GFX99400.1"/>
    <property type="molecule type" value="Genomic_DNA"/>
</dbReference>
<evidence type="ECO:0000313" key="1">
    <source>
        <dbReference type="EMBL" id="GFX99400.1"/>
    </source>
</evidence>
<keyword evidence="2" id="KW-1185">Reference proteome</keyword>
<dbReference type="AlphaFoldDB" id="A0A8X6RSB8"/>
<sequence length="97" mass="11019">MAGFYVQNAWKVSESRGEVQAVAQFYAWIHSHIDLERNEFADTLAKAGACEVPKPSAPLTFLEVFSRAKHQNKTAWITPPEHHWYHFSRPEGSLAHG</sequence>
<evidence type="ECO:0000313" key="2">
    <source>
        <dbReference type="Proteomes" id="UP000887159"/>
    </source>
</evidence>
<gene>
    <name evidence="1" type="primary">AVEN_262203_1</name>
    <name evidence="1" type="ORF">TNCV_3023311</name>
</gene>
<name>A0A8X6RSB8_TRICX</name>
<proteinExistence type="predicted"/>
<comment type="caution">
    <text evidence="1">The sequence shown here is derived from an EMBL/GenBank/DDBJ whole genome shotgun (WGS) entry which is preliminary data.</text>
</comment>
<accession>A0A8X6RSB8</accession>
<dbReference type="Proteomes" id="UP000887159">
    <property type="component" value="Unassembled WGS sequence"/>
</dbReference>
<reference evidence="1" key="1">
    <citation type="submission" date="2020-08" db="EMBL/GenBank/DDBJ databases">
        <title>Multicomponent nature underlies the extraordinary mechanical properties of spider dragline silk.</title>
        <authorList>
            <person name="Kono N."/>
            <person name="Nakamura H."/>
            <person name="Mori M."/>
            <person name="Yoshida Y."/>
            <person name="Ohtoshi R."/>
            <person name="Malay A.D."/>
            <person name="Moran D.A.P."/>
            <person name="Tomita M."/>
            <person name="Numata K."/>
            <person name="Arakawa K."/>
        </authorList>
    </citation>
    <scope>NUCLEOTIDE SEQUENCE</scope>
</reference>
<organism evidence="1 2">
    <name type="scientific">Trichonephila clavipes</name>
    <name type="common">Golden silk orbweaver</name>
    <name type="synonym">Nephila clavipes</name>
    <dbReference type="NCBI Taxonomy" id="2585209"/>
    <lineage>
        <taxon>Eukaryota</taxon>
        <taxon>Metazoa</taxon>
        <taxon>Ecdysozoa</taxon>
        <taxon>Arthropoda</taxon>
        <taxon>Chelicerata</taxon>
        <taxon>Arachnida</taxon>
        <taxon>Araneae</taxon>
        <taxon>Araneomorphae</taxon>
        <taxon>Entelegynae</taxon>
        <taxon>Araneoidea</taxon>
        <taxon>Nephilidae</taxon>
        <taxon>Trichonephila</taxon>
    </lineage>
</organism>